<evidence type="ECO:0000313" key="7">
    <source>
        <dbReference type="EMBL" id="RSU16216.1"/>
    </source>
</evidence>
<proteinExistence type="predicted"/>
<feature type="transmembrane region" description="Helical" evidence="6">
    <location>
        <begin position="415"/>
        <end position="434"/>
    </location>
</feature>
<evidence type="ECO:0000256" key="4">
    <source>
        <dbReference type="ARBA" id="ARBA00022989"/>
    </source>
</evidence>
<dbReference type="RefSeq" id="WP_126792398.1">
    <property type="nucleotide sequence ID" value="NZ_CP060720.1"/>
</dbReference>
<evidence type="ECO:0000256" key="5">
    <source>
        <dbReference type="ARBA" id="ARBA00023136"/>
    </source>
</evidence>
<keyword evidence="8" id="KW-1185">Reference proteome</keyword>
<keyword evidence="2" id="KW-0813">Transport</keyword>
<dbReference type="PANTHER" id="PTHR31645">
    <property type="entry name" value="OLIGOPEPTIDE TRANSPORTER YGL114W-RELATED"/>
    <property type="match status" value="1"/>
</dbReference>
<comment type="subcellular location">
    <subcellularLocation>
        <location evidence="1">Membrane</location>
        <topology evidence="1">Multi-pass membrane protein</topology>
    </subcellularLocation>
</comment>
<dbReference type="InterPro" id="IPR045035">
    <property type="entry name" value="YSL-like"/>
</dbReference>
<dbReference type="GO" id="GO:0035673">
    <property type="term" value="F:oligopeptide transmembrane transporter activity"/>
    <property type="evidence" value="ECO:0007669"/>
    <property type="project" value="InterPro"/>
</dbReference>
<feature type="transmembrane region" description="Helical" evidence="6">
    <location>
        <begin position="454"/>
        <end position="474"/>
    </location>
</feature>
<feature type="transmembrane region" description="Helical" evidence="6">
    <location>
        <begin position="386"/>
        <end position="408"/>
    </location>
</feature>
<comment type="caution">
    <text evidence="7">The sequence shown here is derived from an EMBL/GenBank/DDBJ whole genome shotgun (WGS) entry which is preliminary data.</text>
</comment>
<accession>A0A430B7B3</accession>
<feature type="transmembrane region" description="Helical" evidence="6">
    <location>
        <begin position="607"/>
        <end position="627"/>
    </location>
</feature>
<dbReference type="OrthoDB" id="9809340at2"/>
<reference evidence="7 8" key="1">
    <citation type="submission" date="2017-05" db="EMBL/GenBank/DDBJ databases">
        <title>Vagococcus spp. assemblies.</title>
        <authorList>
            <person name="Gulvik C.A."/>
        </authorList>
    </citation>
    <scope>NUCLEOTIDE SEQUENCE [LARGE SCALE GENOMIC DNA]</scope>
    <source>
        <strain evidence="7 8">SS1714</strain>
    </source>
</reference>
<feature type="transmembrane region" description="Helical" evidence="6">
    <location>
        <begin position="122"/>
        <end position="144"/>
    </location>
</feature>
<dbReference type="PANTHER" id="PTHR31645:SF0">
    <property type="entry name" value="OLIGOPEPTIDE TRANSPORTER YGL114W-RELATED"/>
    <property type="match status" value="1"/>
</dbReference>
<evidence type="ECO:0000256" key="6">
    <source>
        <dbReference type="SAM" id="Phobius"/>
    </source>
</evidence>
<dbReference type="GeneID" id="95581284"/>
<feature type="transmembrane region" description="Helical" evidence="6">
    <location>
        <begin position="58"/>
        <end position="78"/>
    </location>
</feature>
<organism evidence="7 8">
    <name type="scientific">Vagococcus carniphilus</name>
    <dbReference type="NCBI Taxonomy" id="218144"/>
    <lineage>
        <taxon>Bacteria</taxon>
        <taxon>Bacillati</taxon>
        <taxon>Bacillota</taxon>
        <taxon>Bacilli</taxon>
        <taxon>Lactobacillales</taxon>
        <taxon>Enterococcaceae</taxon>
        <taxon>Vagococcus</taxon>
    </lineage>
</organism>
<feature type="transmembrane region" description="Helical" evidence="6">
    <location>
        <begin position="98"/>
        <end position="115"/>
    </location>
</feature>
<evidence type="ECO:0000256" key="1">
    <source>
        <dbReference type="ARBA" id="ARBA00004141"/>
    </source>
</evidence>
<dbReference type="EMBL" id="NGKB01000003">
    <property type="protein sequence ID" value="RSU16216.1"/>
    <property type="molecule type" value="Genomic_DNA"/>
</dbReference>
<dbReference type="Pfam" id="PF03169">
    <property type="entry name" value="OPT"/>
    <property type="match status" value="1"/>
</dbReference>
<keyword evidence="5 6" id="KW-0472">Membrane</keyword>
<evidence type="ECO:0000256" key="3">
    <source>
        <dbReference type="ARBA" id="ARBA00022692"/>
    </source>
</evidence>
<dbReference type="InterPro" id="IPR004813">
    <property type="entry name" value="OPT"/>
</dbReference>
<feature type="transmembrane region" description="Helical" evidence="6">
    <location>
        <begin position="330"/>
        <end position="349"/>
    </location>
</feature>
<dbReference type="NCBIfam" id="TIGR00733">
    <property type="entry name" value="OPT family oligopeptide transporter"/>
    <property type="match status" value="1"/>
</dbReference>
<feature type="transmembrane region" description="Helical" evidence="6">
    <location>
        <begin position="251"/>
        <end position="273"/>
    </location>
</feature>
<feature type="transmembrane region" description="Helical" evidence="6">
    <location>
        <begin position="219"/>
        <end position="239"/>
    </location>
</feature>
<feature type="transmembrane region" description="Helical" evidence="6">
    <location>
        <begin position="536"/>
        <end position="555"/>
    </location>
</feature>
<dbReference type="InterPro" id="IPR004814">
    <property type="entry name" value="Oligopep_transpt"/>
</dbReference>
<gene>
    <name evidence="7" type="ORF">CBF28_04575</name>
</gene>
<feature type="transmembrane region" description="Helical" evidence="6">
    <location>
        <begin position="285"/>
        <end position="310"/>
    </location>
</feature>
<dbReference type="GO" id="GO:0016020">
    <property type="term" value="C:membrane"/>
    <property type="evidence" value="ECO:0007669"/>
    <property type="project" value="UniProtKB-SubCell"/>
</dbReference>
<evidence type="ECO:0000256" key="2">
    <source>
        <dbReference type="ARBA" id="ARBA00022448"/>
    </source>
</evidence>
<keyword evidence="4 6" id="KW-1133">Transmembrane helix</keyword>
<name>A0A430B7B3_9ENTE</name>
<evidence type="ECO:0000313" key="8">
    <source>
        <dbReference type="Proteomes" id="UP000288028"/>
    </source>
</evidence>
<feature type="transmembrane region" description="Helical" evidence="6">
    <location>
        <begin position="575"/>
        <end position="595"/>
    </location>
</feature>
<keyword evidence="3 6" id="KW-0812">Transmembrane</keyword>
<feature type="transmembrane region" description="Helical" evidence="6">
    <location>
        <begin position="30"/>
        <end position="51"/>
    </location>
</feature>
<sequence length="646" mass="66833">MKKLSKDAYGGIKGQDYKPYVADGKNRKNGGGLIILFGILLSVIFAASTAYSGMKVGLTVAAGIPGSIIGSGLVSMFVKSKNILSKNILSGMSSGGESIASGMIFVLPAIILIGGKINFLEGVLVGITGVLFSLGATSLVQNYLLVEEHGNLVYPEAMAIAESLVASDAGGDSLKNMGIGFGISGVLTALTSSVFGLVNNTISYVSEGFYKSKMEIEANPMLSGIGFIVGFQVAMTMFAGSLLTNFVLIPLIGYFTTLADSSAAVWDVSNLLVKEMTVNNIASSYAKYIGAGMMISGGLIGAIKLIPTIFNSISQTLKAKSSTQGGNDASGMMVLLAGTVMTFIMGFIISKDIVITLVGSLVSLILSLLFAIVSGRLTGTIGTSNLPVSGMTIASLVIMTLVFVMMGWKSEQHNIILLLFATFVVIVIAVAGSYMQAQKATFVMGGSSTEMMKYFLISGVVGVITVVGVISLLAPQIAITGEDAPFAVPQANLMATLTSGIMQGKLPWLMIIVGVALGIVFFLLDLSVMSIAVGAYLPIATTSIILIGALVRVFVERTSKEEKVKEERLTNGISLSSGLIAGGSIIGLVGIILQITGVVTPGNPTGIFSGNSGGYILLIGLLIASLIPIMKVKGSGGDVGNESKKE</sequence>
<feature type="transmembrane region" description="Helical" evidence="6">
    <location>
        <begin position="177"/>
        <end position="198"/>
    </location>
</feature>
<dbReference type="AlphaFoldDB" id="A0A430B7B3"/>
<protein>
    <submittedName>
        <fullName evidence="7">Oligopeptide transporter, OPT family</fullName>
    </submittedName>
</protein>
<feature type="transmembrane region" description="Helical" evidence="6">
    <location>
        <begin position="506"/>
        <end position="524"/>
    </location>
</feature>
<feature type="transmembrane region" description="Helical" evidence="6">
    <location>
        <begin position="354"/>
        <end position="374"/>
    </location>
</feature>
<dbReference type="Proteomes" id="UP000288028">
    <property type="component" value="Unassembled WGS sequence"/>
</dbReference>